<keyword evidence="6" id="KW-1185">Reference proteome</keyword>
<organism evidence="5 6">
    <name type="scientific">Patulibacter medicamentivorans</name>
    <dbReference type="NCBI Taxonomy" id="1097667"/>
    <lineage>
        <taxon>Bacteria</taxon>
        <taxon>Bacillati</taxon>
        <taxon>Actinomycetota</taxon>
        <taxon>Thermoleophilia</taxon>
        <taxon>Solirubrobacterales</taxon>
        <taxon>Patulibacteraceae</taxon>
        <taxon>Patulibacter</taxon>
    </lineage>
</organism>
<dbReference type="PROSITE" id="PS50977">
    <property type="entry name" value="HTH_TETR_2"/>
    <property type="match status" value="1"/>
</dbReference>
<dbReference type="GO" id="GO:0003700">
    <property type="term" value="F:DNA-binding transcription factor activity"/>
    <property type="evidence" value="ECO:0007669"/>
    <property type="project" value="TreeGrafter"/>
</dbReference>
<feature type="region of interest" description="Disordered" evidence="3">
    <location>
        <begin position="1"/>
        <end position="54"/>
    </location>
</feature>
<dbReference type="InterPro" id="IPR009057">
    <property type="entry name" value="Homeodomain-like_sf"/>
</dbReference>
<feature type="compositionally biased region" description="Basic and acidic residues" evidence="3">
    <location>
        <begin position="40"/>
        <end position="54"/>
    </location>
</feature>
<dbReference type="PANTHER" id="PTHR30055:SF226">
    <property type="entry name" value="HTH-TYPE TRANSCRIPTIONAL REGULATOR PKSA"/>
    <property type="match status" value="1"/>
</dbReference>
<dbReference type="SUPFAM" id="SSF46689">
    <property type="entry name" value="Homeodomain-like"/>
    <property type="match status" value="1"/>
</dbReference>
<proteinExistence type="predicted"/>
<name>H0EAN9_9ACTN</name>
<dbReference type="InterPro" id="IPR050109">
    <property type="entry name" value="HTH-type_TetR-like_transc_reg"/>
</dbReference>
<reference evidence="5 6" key="1">
    <citation type="journal article" date="2013" name="Biodegradation">
        <title>Quantitative proteomic analysis of ibuprofen-degrading Patulibacter sp. strain I11.</title>
        <authorList>
            <person name="Almeida B."/>
            <person name="Kjeldal H."/>
            <person name="Lolas I."/>
            <person name="Knudsen A.D."/>
            <person name="Carvalho G."/>
            <person name="Nielsen K.L."/>
            <person name="Barreto Crespo M.T."/>
            <person name="Stensballe A."/>
            <person name="Nielsen J.L."/>
        </authorList>
    </citation>
    <scope>NUCLEOTIDE SEQUENCE [LARGE SCALE GENOMIC DNA]</scope>
    <source>
        <strain evidence="5 6">I11</strain>
    </source>
</reference>
<evidence type="ECO:0000259" key="4">
    <source>
        <dbReference type="PROSITE" id="PS50977"/>
    </source>
</evidence>
<dbReference type="Proteomes" id="UP000005143">
    <property type="component" value="Unassembled WGS sequence"/>
</dbReference>
<dbReference type="Gene3D" id="1.10.357.10">
    <property type="entry name" value="Tetracycline Repressor, domain 2"/>
    <property type="match status" value="1"/>
</dbReference>
<feature type="domain" description="HTH tetR-type" evidence="4">
    <location>
        <begin position="51"/>
        <end position="111"/>
    </location>
</feature>
<evidence type="ECO:0000313" key="5">
    <source>
        <dbReference type="EMBL" id="EHN09273.1"/>
    </source>
</evidence>
<comment type="caution">
    <text evidence="5">The sequence shown here is derived from an EMBL/GenBank/DDBJ whole genome shotgun (WGS) entry which is preliminary data.</text>
</comment>
<dbReference type="InterPro" id="IPR001647">
    <property type="entry name" value="HTH_TetR"/>
</dbReference>
<keyword evidence="1 2" id="KW-0238">DNA-binding</keyword>
<dbReference type="EMBL" id="AGUD01000296">
    <property type="protein sequence ID" value="EHN09273.1"/>
    <property type="molecule type" value="Genomic_DNA"/>
</dbReference>
<evidence type="ECO:0000256" key="2">
    <source>
        <dbReference type="PROSITE-ProRule" id="PRU00335"/>
    </source>
</evidence>
<dbReference type="PATRIC" id="fig|1097667.3.peg.3878"/>
<accession>H0EAN9</accession>
<gene>
    <name evidence="5" type="ORF">PAI11_39130</name>
</gene>
<dbReference type="RefSeq" id="WP_007578387.1">
    <property type="nucleotide sequence ID" value="NZ_AGUD01000296.1"/>
</dbReference>
<dbReference type="OrthoDB" id="4538622at2"/>
<feature type="compositionally biased region" description="Low complexity" evidence="3">
    <location>
        <begin position="9"/>
        <end position="35"/>
    </location>
</feature>
<dbReference type="AlphaFoldDB" id="H0EAN9"/>
<protein>
    <submittedName>
        <fullName evidence="5">Transcriptional regulator TetR family</fullName>
    </submittedName>
</protein>
<dbReference type="GO" id="GO:0000976">
    <property type="term" value="F:transcription cis-regulatory region binding"/>
    <property type="evidence" value="ECO:0007669"/>
    <property type="project" value="TreeGrafter"/>
</dbReference>
<evidence type="ECO:0000256" key="1">
    <source>
        <dbReference type="ARBA" id="ARBA00023125"/>
    </source>
</evidence>
<feature type="DNA-binding region" description="H-T-H motif" evidence="2">
    <location>
        <begin position="74"/>
        <end position="93"/>
    </location>
</feature>
<evidence type="ECO:0000256" key="3">
    <source>
        <dbReference type="SAM" id="MobiDB-lite"/>
    </source>
</evidence>
<dbReference type="PANTHER" id="PTHR30055">
    <property type="entry name" value="HTH-TYPE TRANSCRIPTIONAL REGULATOR RUTR"/>
    <property type="match status" value="1"/>
</dbReference>
<evidence type="ECO:0000313" key="6">
    <source>
        <dbReference type="Proteomes" id="UP000005143"/>
    </source>
</evidence>
<sequence>MTPPRPRQAGKAANQAGKAAQKAVRRAVSGGRASNGRGGDGARRTQEERRAETRGKLLDATIRSLVEVGYAGTTSRYVAELAGVSRGAQTHHFPHRLDLVAEAYEHLANERIHAMADKVAALRDEGFSVGELLDVVWADFSSDLFEAGTKIWIAAADDRELRERLLPVERRLRRMIRETIAGLAGELADDALLMAKLDLCISTLRGLALAEAFEPRAAPSRASRWALYRPLLEDLVGEV</sequence>
<dbReference type="Pfam" id="PF00440">
    <property type="entry name" value="TetR_N"/>
    <property type="match status" value="1"/>
</dbReference>